<organism evidence="9 10">
    <name type="scientific">Mycobacterium shinjukuense</name>
    <dbReference type="NCBI Taxonomy" id="398694"/>
    <lineage>
        <taxon>Bacteria</taxon>
        <taxon>Bacillati</taxon>
        <taxon>Actinomycetota</taxon>
        <taxon>Actinomycetes</taxon>
        <taxon>Mycobacteriales</taxon>
        <taxon>Mycobacteriaceae</taxon>
        <taxon>Mycobacterium</taxon>
    </lineage>
</organism>
<accession>A0A7I7MVF5</accession>
<evidence type="ECO:0000313" key="9">
    <source>
        <dbReference type="EMBL" id="BBX75867.1"/>
    </source>
</evidence>
<evidence type="ECO:0000259" key="8">
    <source>
        <dbReference type="Pfam" id="PF00482"/>
    </source>
</evidence>
<dbReference type="Proteomes" id="UP000467236">
    <property type="component" value="Chromosome"/>
</dbReference>
<feature type="region of interest" description="Disordered" evidence="6">
    <location>
        <begin position="24"/>
        <end position="45"/>
    </location>
</feature>
<keyword evidence="4 7" id="KW-1133">Transmembrane helix</keyword>
<dbReference type="InterPro" id="IPR018076">
    <property type="entry name" value="T2SS_GspF_dom"/>
</dbReference>
<dbReference type="Pfam" id="PF00482">
    <property type="entry name" value="T2SSF"/>
    <property type="match status" value="1"/>
</dbReference>
<dbReference type="GO" id="GO:0005886">
    <property type="term" value="C:plasma membrane"/>
    <property type="evidence" value="ECO:0007669"/>
    <property type="project" value="UniProtKB-SubCell"/>
</dbReference>
<proteinExistence type="predicted"/>
<comment type="subcellular location">
    <subcellularLocation>
        <location evidence="1">Cell membrane</location>
        <topology evidence="1">Multi-pass membrane protein</topology>
    </subcellularLocation>
</comment>
<evidence type="ECO:0000256" key="1">
    <source>
        <dbReference type="ARBA" id="ARBA00004651"/>
    </source>
</evidence>
<dbReference type="EMBL" id="AP022575">
    <property type="protein sequence ID" value="BBX75867.1"/>
    <property type="molecule type" value="Genomic_DNA"/>
</dbReference>
<evidence type="ECO:0000256" key="6">
    <source>
        <dbReference type="SAM" id="MobiDB-lite"/>
    </source>
</evidence>
<keyword evidence="5 7" id="KW-0472">Membrane</keyword>
<dbReference type="PANTHER" id="PTHR35007:SF3">
    <property type="entry name" value="POSSIBLE CONSERVED ALANINE RICH MEMBRANE PROTEIN"/>
    <property type="match status" value="1"/>
</dbReference>
<gene>
    <name evidence="9" type="ORF">MSHI_37730</name>
</gene>
<dbReference type="RefSeq" id="WP_179961489.1">
    <property type="nucleotide sequence ID" value="NZ_AP022575.1"/>
</dbReference>
<keyword evidence="2" id="KW-1003">Cell membrane</keyword>
<evidence type="ECO:0000256" key="5">
    <source>
        <dbReference type="ARBA" id="ARBA00023136"/>
    </source>
</evidence>
<evidence type="ECO:0000256" key="4">
    <source>
        <dbReference type="ARBA" id="ARBA00022989"/>
    </source>
</evidence>
<dbReference type="KEGG" id="mshj:MSHI_37730"/>
<evidence type="ECO:0000256" key="3">
    <source>
        <dbReference type="ARBA" id="ARBA00022692"/>
    </source>
</evidence>
<evidence type="ECO:0000256" key="2">
    <source>
        <dbReference type="ARBA" id="ARBA00022475"/>
    </source>
</evidence>
<evidence type="ECO:0000256" key="7">
    <source>
        <dbReference type="SAM" id="Phobius"/>
    </source>
</evidence>
<reference evidence="9 10" key="1">
    <citation type="journal article" date="2019" name="Emerg. Microbes Infect.">
        <title>Comprehensive subspecies identification of 175 nontuberculous mycobacteria species based on 7547 genomic profiles.</title>
        <authorList>
            <person name="Matsumoto Y."/>
            <person name="Kinjo T."/>
            <person name="Motooka D."/>
            <person name="Nabeya D."/>
            <person name="Jung N."/>
            <person name="Uechi K."/>
            <person name="Horii T."/>
            <person name="Iida T."/>
            <person name="Fujita J."/>
            <person name="Nakamura S."/>
        </authorList>
    </citation>
    <scope>NUCLEOTIDE SEQUENCE [LARGE SCALE GENOMIC DNA]</scope>
    <source>
        <strain evidence="9 10">JCM 14233</strain>
    </source>
</reference>
<feature type="transmembrane region" description="Helical" evidence="7">
    <location>
        <begin position="170"/>
        <end position="195"/>
    </location>
</feature>
<keyword evidence="3 7" id="KW-0812">Transmembrane</keyword>
<sequence length="200" mass="19751">MSVPALLLAMALWVGAGPTVVRARARATPREHPVRRGPAHGLGRGPDPLGVASSLDVLAVCLTAGMTVAAAAAATAASAPPQLARVLARAADLLTLGADPEIAWSAPPDLPVGAVDEQVDALLRLARRSASSGAALAEGVVELAAQSRQHAAHAATGAAERAGVLIAGPLGLCFLPAFVCLGIVPMVAGLAGAVLESGLV</sequence>
<name>A0A7I7MVF5_9MYCO</name>
<protein>
    <recommendedName>
        <fullName evidence="8">Type II secretion system protein GspF domain-containing protein</fullName>
    </recommendedName>
</protein>
<feature type="domain" description="Type II secretion system protein GspF" evidence="8">
    <location>
        <begin position="55"/>
        <end position="180"/>
    </location>
</feature>
<dbReference type="AlphaFoldDB" id="A0A7I7MVF5"/>
<evidence type="ECO:0000313" key="10">
    <source>
        <dbReference type="Proteomes" id="UP000467236"/>
    </source>
</evidence>
<keyword evidence="10" id="KW-1185">Reference proteome</keyword>
<dbReference type="PANTHER" id="PTHR35007">
    <property type="entry name" value="INTEGRAL MEMBRANE PROTEIN-RELATED"/>
    <property type="match status" value="1"/>
</dbReference>